<dbReference type="InterPro" id="IPR011991">
    <property type="entry name" value="ArsR-like_HTH"/>
</dbReference>
<dbReference type="STRING" id="84035.SAMN05660742_102299"/>
<dbReference type="InterPro" id="IPR001034">
    <property type="entry name" value="DeoR_HTH"/>
</dbReference>
<dbReference type="GO" id="GO:0003700">
    <property type="term" value="F:DNA-binding transcription factor activity"/>
    <property type="evidence" value="ECO:0007669"/>
    <property type="project" value="InterPro"/>
</dbReference>
<name>A0A1H6VKE2_9FIRM</name>
<sequence length="285" mass="31970">MLDKFEIHYRGEINIVLAIERHRVILKLLSENGQVTTNELCEKLSVSPATVRNDLNKLENDKLICKTHGGATLLMPRDDMPLVNSVVSNTFSFKTRESKNGEEKQAISEYALQYIQDNQCILLDASSTALVLARKLDRFNKLTVITNGIYTMLALKEMPNITVIFIGGIVTKNSGSIEGLLGADILNHINADCGFISANGFTLNEGLTDFNVYEVELKKAMLKHCKRIVVMLDSLKFENISTTSFSASSNLDLVLTDEKIDKDLLDRYRKHGIHIEICPYKSKLE</sequence>
<gene>
    <name evidence="5" type="ORF">SAMN05660742_102299</name>
</gene>
<protein>
    <submittedName>
        <fullName evidence="5">Transcriptional regulator, DeoR family</fullName>
    </submittedName>
</protein>
<dbReference type="PANTHER" id="PTHR30363:SF44">
    <property type="entry name" value="AGA OPERON TRANSCRIPTIONAL REPRESSOR-RELATED"/>
    <property type="match status" value="1"/>
</dbReference>
<dbReference type="CDD" id="cd00090">
    <property type="entry name" value="HTH_ARSR"/>
    <property type="match status" value="1"/>
</dbReference>
<evidence type="ECO:0000256" key="3">
    <source>
        <dbReference type="ARBA" id="ARBA00023163"/>
    </source>
</evidence>
<accession>A0A1H6VKE2</accession>
<dbReference type="SUPFAM" id="SSF46785">
    <property type="entry name" value="Winged helix' DNA-binding domain"/>
    <property type="match status" value="1"/>
</dbReference>
<dbReference type="PROSITE" id="PS00894">
    <property type="entry name" value="HTH_DEOR_1"/>
    <property type="match status" value="1"/>
</dbReference>
<dbReference type="AlphaFoldDB" id="A0A1H6VKE2"/>
<evidence type="ECO:0000256" key="2">
    <source>
        <dbReference type="ARBA" id="ARBA00023125"/>
    </source>
</evidence>
<keyword evidence="1" id="KW-0805">Transcription regulation</keyword>
<dbReference type="InterPro" id="IPR018356">
    <property type="entry name" value="Tscrpt_reg_HTH_DeoR_CS"/>
</dbReference>
<dbReference type="InterPro" id="IPR050313">
    <property type="entry name" value="Carb_Metab_HTH_regulators"/>
</dbReference>
<dbReference type="InterPro" id="IPR036390">
    <property type="entry name" value="WH_DNA-bd_sf"/>
</dbReference>
<keyword evidence="3" id="KW-0804">Transcription</keyword>
<dbReference type="SMART" id="SM00420">
    <property type="entry name" value="HTH_DEOR"/>
    <property type="match status" value="1"/>
</dbReference>
<dbReference type="Pfam" id="PF00455">
    <property type="entry name" value="DeoRC"/>
    <property type="match status" value="1"/>
</dbReference>
<organism evidence="5 6">
    <name type="scientific">Propionispira arboris</name>
    <dbReference type="NCBI Taxonomy" id="84035"/>
    <lineage>
        <taxon>Bacteria</taxon>
        <taxon>Bacillati</taxon>
        <taxon>Bacillota</taxon>
        <taxon>Negativicutes</taxon>
        <taxon>Selenomonadales</taxon>
        <taxon>Selenomonadaceae</taxon>
        <taxon>Propionispira</taxon>
    </lineage>
</organism>
<dbReference type="Gene3D" id="1.10.10.10">
    <property type="entry name" value="Winged helix-like DNA-binding domain superfamily/Winged helix DNA-binding domain"/>
    <property type="match status" value="1"/>
</dbReference>
<dbReference type="EMBL" id="FNZK01000002">
    <property type="protein sequence ID" value="SEJ02147.1"/>
    <property type="molecule type" value="Genomic_DNA"/>
</dbReference>
<dbReference type="InterPro" id="IPR037171">
    <property type="entry name" value="NagB/RpiA_transferase-like"/>
</dbReference>
<dbReference type="SMART" id="SM01134">
    <property type="entry name" value="DeoRC"/>
    <property type="match status" value="1"/>
</dbReference>
<evidence type="ECO:0000259" key="4">
    <source>
        <dbReference type="PROSITE" id="PS51000"/>
    </source>
</evidence>
<dbReference type="PRINTS" id="PR00037">
    <property type="entry name" value="HTHLACR"/>
</dbReference>
<dbReference type="InterPro" id="IPR036388">
    <property type="entry name" value="WH-like_DNA-bd_sf"/>
</dbReference>
<dbReference type="Gene3D" id="3.40.50.1360">
    <property type="match status" value="1"/>
</dbReference>
<dbReference type="GO" id="GO:0003677">
    <property type="term" value="F:DNA binding"/>
    <property type="evidence" value="ECO:0007669"/>
    <property type="project" value="UniProtKB-KW"/>
</dbReference>
<feature type="domain" description="HTH deoR-type" evidence="4">
    <location>
        <begin position="18"/>
        <end position="73"/>
    </location>
</feature>
<keyword evidence="6" id="KW-1185">Reference proteome</keyword>
<evidence type="ECO:0000313" key="6">
    <source>
        <dbReference type="Proteomes" id="UP000199662"/>
    </source>
</evidence>
<evidence type="ECO:0000313" key="5">
    <source>
        <dbReference type="EMBL" id="SEJ02147.1"/>
    </source>
</evidence>
<dbReference type="PROSITE" id="PS51000">
    <property type="entry name" value="HTH_DEOR_2"/>
    <property type="match status" value="1"/>
</dbReference>
<dbReference type="PANTHER" id="PTHR30363">
    <property type="entry name" value="HTH-TYPE TRANSCRIPTIONAL REGULATOR SRLR-RELATED"/>
    <property type="match status" value="1"/>
</dbReference>
<dbReference type="SUPFAM" id="SSF100950">
    <property type="entry name" value="NagB/RpiA/CoA transferase-like"/>
    <property type="match status" value="1"/>
</dbReference>
<dbReference type="Proteomes" id="UP000199662">
    <property type="component" value="Unassembled WGS sequence"/>
</dbReference>
<dbReference type="InterPro" id="IPR014036">
    <property type="entry name" value="DeoR-like_C"/>
</dbReference>
<reference evidence="5 6" key="1">
    <citation type="submission" date="2016-10" db="EMBL/GenBank/DDBJ databases">
        <authorList>
            <person name="de Groot N.N."/>
        </authorList>
    </citation>
    <scope>NUCLEOTIDE SEQUENCE [LARGE SCALE GENOMIC DNA]</scope>
    <source>
        <strain evidence="5 6">DSM 2179</strain>
    </source>
</reference>
<dbReference type="Pfam" id="PF08220">
    <property type="entry name" value="HTH_DeoR"/>
    <property type="match status" value="1"/>
</dbReference>
<proteinExistence type="predicted"/>
<keyword evidence="2" id="KW-0238">DNA-binding</keyword>
<evidence type="ECO:0000256" key="1">
    <source>
        <dbReference type="ARBA" id="ARBA00023015"/>
    </source>
</evidence>